<evidence type="ECO:0000313" key="2">
    <source>
        <dbReference type="Proteomes" id="UP000215914"/>
    </source>
</evidence>
<dbReference type="EMBL" id="MNCJ02000319">
    <property type="protein sequence ID" value="KAF5811627.1"/>
    <property type="molecule type" value="Genomic_DNA"/>
</dbReference>
<proteinExistence type="predicted"/>
<evidence type="ECO:0000313" key="1">
    <source>
        <dbReference type="EMBL" id="KAF5811627.1"/>
    </source>
</evidence>
<dbReference type="Proteomes" id="UP000215914">
    <property type="component" value="Unassembled WGS sequence"/>
</dbReference>
<comment type="caution">
    <text evidence="1">The sequence shown here is derived from an EMBL/GenBank/DDBJ whole genome shotgun (WGS) entry which is preliminary data.</text>
</comment>
<accession>A0A9K3NSJ2</accession>
<dbReference type="AlphaFoldDB" id="A0A9K3NSJ2"/>
<gene>
    <name evidence="1" type="ORF">HanXRQr2_Chr04g0183541</name>
</gene>
<keyword evidence="2" id="KW-1185">Reference proteome</keyword>
<sequence>MARGPLLKKINGVPASPSGSKVLEKRFAKMRLSESGNIKKKKKKKKASLANKGNITLFDEVANFAKTSASHSYVTEGSRPAIPFVVYEGVKEVADIMSRPDWPNHKLQSDLHQAEYILMVTCRAFRNLLPTGWRYAREYASALIAGYGEVFTRDDLQYIA</sequence>
<protein>
    <submittedName>
        <fullName evidence="1">Uncharacterized protein</fullName>
    </submittedName>
</protein>
<reference evidence="1" key="2">
    <citation type="submission" date="2020-06" db="EMBL/GenBank/DDBJ databases">
        <title>Helianthus annuus Genome sequencing and assembly Release 2.</title>
        <authorList>
            <person name="Gouzy J."/>
            <person name="Langlade N."/>
            <person name="Munos S."/>
        </authorList>
    </citation>
    <scope>NUCLEOTIDE SEQUENCE</scope>
    <source>
        <tissue evidence="1">Leaves</tissue>
    </source>
</reference>
<reference evidence="1" key="1">
    <citation type="journal article" date="2017" name="Nature">
        <title>The sunflower genome provides insights into oil metabolism, flowering and Asterid evolution.</title>
        <authorList>
            <person name="Badouin H."/>
            <person name="Gouzy J."/>
            <person name="Grassa C.J."/>
            <person name="Murat F."/>
            <person name="Staton S.E."/>
            <person name="Cottret L."/>
            <person name="Lelandais-Briere C."/>
            <person name="Owens G.L."/>
            <person name="Carrere S."/>
            <person name="Mayjonade B."/>
            <person name="Legrand L."/>
            <person name="Gill N."/>
            <person name="Kane N.C."/>
            <person name="Bowers J.E."/>
            <person name="Hubner S."/>
            <person name="Bellec A."/>
            <person name="Berard A."/>
            <person name="Berges H."/>
            <person name="Blanchet N."/>
            <person name="Boniface M.C."/>
            <person name="Brunel D."/>
            <person name="Catrice O."/>
            <person name="Chaidir N."/>
            <person name="Claudel C."/>
            <person name="Donnadieu C."/>
            <person name="Faraut T."/>
            <person name="Fievet G."/>
            <person name="Helmstetter N."/>
            <person name="King M."/>
            <person name="Knapp S.J."/>
            <person name="Lai Z."/>
            <person name="Le Paslier M.C."/>
            <person name="Lippi Y."/>
            <person name="Lorenzon L."/>
            <person name="Mandel J.R."/>
            <person name="Marage G."/>
            <person name="Marchand G."/>
            <person name="Marquand E."/>
            <person name="Bret-Mestries E."/>
            <person name="Morien E."/>
            <person name="Nambeesan S."/>
            <person name="Nguyen T."/>
            <person name="Pegot-Espagnet P."/>
            <person name="Pouilly N."/>
            <person name="Raftis F."/>
            <person name="Sallet E."/>
            <person name="Schiex T."/>
            <person name="Thomas J."/>
            <person name="Vandecasteele C."/>
            <person name="Vares D."/>
            <person name="Vear F."/>
            <person name="Vautrin S."/>
            <person name="Crespi M."/>
            <person name="Mangin B."/>
            <person name="Burke J.M."/>
            <person name="Salse J."/>
            <person name="Munos S."/>
            <person name="Vincourt P."/>
            <person name="Rieseberg L.H."/>
            <person name="Langlade N.B."/>
        </authorList>
    </citation>
    <scope>NUCLEOTIDE SEQUENCE</scope>
    <source>
        <tissue evidence="1">Leaves</tissue>
    </source>
</reference>
<organism evidence="1 2">
    <name type="scientific">Helianthus annuus</name>
    <name type="common">Common sunflower</name>
    <dbReference type="NCBI Taxonomy" id="4232"/>
    <lineage>
        <taxon>Eukaryota</taxon>
        <taxon>Viridiplantae</taxon>
        <taxon>Streptophyta</taxon>
        <taxon>Embryophyta</taxon>
        <taxon>Tracheophyta</taxon>
        <taxon>Spermatophyta</taxon>
        <taxon>Magnoliopsida</taxon>
        <taxon>eudicotyledons</taxon>
        <taxon>Gunneridae</taxon>
        <taxon>Pentapetalae</taxon>
        <taxon>asterids</taxon>
        <taxon>campanulids</taxon>
        <taxon>Asterales</taxon>
        <taxon>Asteraceae</taxon>
        <taxon>Asteroideae</taxon>
        <taxon>Heliantheae alliance</taxon>
        <taxon>Heliantheae</taxon>
        <taxon>Helianthus</taxon>
    </lineage>
</organism>
<name>A0A9K3NSJ2_HELAN</name>
<dbReference type="Gramene" id="mRNA:HanXRQr2_Chr04g0183541">
    <property type="protein sequence ID" value="mRNA:HanXRQr2_Chr04g0183541"/>
    <property type="gene ID" value="HanXRQr2_Chr04g0183541"/>
</dbReference>